<dbReference type="Pfam" id="PF03483">
    <property type="entry name" value="B3_4"/>
    <property type="match status" value="1"/>
</dbReference>
<dbReference type="GO" id="GO:0000287">
    <property type="term" value="F:magnesium ion binding"/>
    <property type="evidence" value="ECO:0007669"/>
    <property type="project" value="InterPro"/>
</dbReference>
<keyword evidence="4" id="KW-0479">Metal-binding</keyword>
<evidence type="ECO:0000256" key="8">
    <source>
        <dbReference type="ARBA" id="ARBA00022917"/>
    </source>
</evidence>
<dbReference type="PANTHER" id="PTHR10947">
    <property type="entry name" value="PHENYLALANYL-TRNA SYNTHETASE BETA CHAIN AND LEUCINE-RICH REPEAT-CONTAINING PROTEIN 47"/>
    <property type="match status" value="1"/>
</dbReference>
<dbReference type="GO" id="GO:0005524">
    <property type="term" value="F:ATP binding"/>
    <property type="evidence" value="ECO:0007669"/>
    <property type="project" value="UniProtKB-KW"/>
</dbReference>
<evidence type="ECO:0000256" key="5">
    <source>
        <dbReference type="ARBA" id="ARBA00022741"/>
    </source>
</evidence>
<dbReference type="GO" id="GO:0004826">
    <property type="term" value="F:phenylalanine-tRNA ligase activity"/>
    <property type="evidence" value="ECO:0007669"/>
    <property type="project" value="UniProtKB-EC"/>
</dbReference>
<evidence type="ECO:0000256" key="7">
    <source>
        <dbReference type="ARBA" id="ARBA00022842"/>
    </source>
</evidence>
<dbReference type="InterPro" id="IPR045060">
    <property type="entry name" value="Phe-tRNA-ligase_IIc_bsu"/>
</dbReference>
<dbReference type="InterPro" id="IPR005147">
    <property type="entry name" value="tRNA_synthase_B5-dom"/>
</dbReference>
<comment type="caution">
    <text evidence="11">The sequence shown here is derived from an EMBL/GenBank/DDBJ whole genome shotgun (WGS) entry which is preliminary data.</text>
</comment>
<evidence type="ECO:0000259" key="10">
    <source>
        <dbReference type="PROSITE" id="PS51483"/>
    </source>
</evidence>
<dbReference type="Proteomes" id="UP000229570">
    <property type="component" value="Unassembled WGS sequence"/>
</dbReference>
<dbReference type="InterPro" id="IPR020825">
    <property type="entry name" value="Phe-tRNA_synthase-like_B3/B4"/>
</dbReference>
<accession>A0A2H0KMF0</accession>
<dbReference type="EC" id="6.1.1.20" evidence="2"/>
<dbReference type="SMART" id="SM00874">
    <property type="entry name" value="B5"/>
    <property type="match status" value="1"/>
</dbReference>
<dbReference type="Gene3D" id="3.50.40.10">
    <property type="entry name" value="Phenylalanyl-trna Synthetase, Chain B, domain 3"/>
    <property type="match status" value="1"/>
</dbReference>
<dbReference type="PROSITE" id="PS51483">
    <property type="entry name" value="B5"/>
    <property type="match status" value="1"/>
</dbReference>
<reference evidence="11 12" key="1">
    <citation type="submission" date="2017-09" db="EMBL/GenBank/DDBJ databases">
        <title>Depth-based differentiation of microbial function through sediment-hosted aquifers and enrichment of novel symbionts in the deep terrestrial subsurface.</title>
        <authorList>
            <person name="Probst A.J."/>
            <person name="Ladd B."/>
            <person name="Jarett J.K."/>
            <person name="Geller-Mcgrath D.E."/>
            <person name="Sieber C.M."/>
            <person name="Emerson J.B."/>
            <person name="Anantharaman K."/>
            <person name="Thomas B.C."/>
            <person name="Malmstrom R."/>
            <person name="Stieglmeier M."/>
            <person name="Klingl A."/>
            <person name="Woyke T."/>
            <person name="Ryan C.M."/>
            <person name="Banfield J.F."/>
        </authorList>
    </citation>
    <scope>NUCLEOTIDE SEQUENCE [LARGE SCALE GENOMIC DNA]</scope>
    <source>
        <strain evidence="11">CG11_big_fil_rev_8_21_14_0_20_35_14</strain>
    </source>
</reference>
<keyword evidence="9" id="KW-0030">Aminoacyl-tRNA synthetase</keyword>
<evidence type="ECO:0000256" key="2">
    <source>
        <dbReference type="ARBA" id="ARBA00012814"/>
    </source>
</evidence>
<dbReference type="SUPFAM" id="SSF56037">
    <property type="entry name" value="PheT/TilS domain"/>
    <property type="match status" value="1"/>
</dbReference>
<dbReference type="InterPro" id="IPR009061">
    <property type="entry name" value="DNA-bd_dom_put_sf"/>
</dbReference>
<evidence type="ECO:0000256" key="4">
    <source>
        <dbReference type="ARBA" id="ARBA00022723"/>
    </source>
</evidence>
<feature type="domain" description="B5" evidence="10">
    <location>
        <begin position="295"/>
        <end position="383"/>
    </location>
</feature>
<dbReference type="PANTHER" id="PTHR10947:SF0">
    <property type="entry name" value="PHENYLALANINE--TRNA LIGASE BETA SUBUNIT"/>
    <property type="match status" value="1"/>
</dbReference>
<dbReference type="EMBL" id="PCVL01000041">
    <property type="protein sequence ID" value="PIQ72437.1"/>
    <property type="molecule type" value="Genomic_DNA"/>
</dbReference>
<comment type="cofactor">
    <cofactor evidence="1">
        <name>Mg(2+)</name>
        <dbReference type="ChEBI" id="CHEBI:18420"/>
    </cofactor>
</comment>
<gene>
    <name evidence="11" type="ORF">COV86_03060</name>
</gene>
<keyword evidence="3" id="KW-0436">Ligase</keyword>
<evidence type="ECO:0000313" key="11">
    <source>
        <dbReference type="EMBL" id="PIQ72437.1"/>
    </source>
</evidence>
<evidence type="ECO:0000256" key="1">
    <source>
        <dbReference type="ARBA" id="ARBA00001946"/>
    </source>
</evidence>
<evidence type="ECO:0000256" key="6">
    <source>
        <dbReference type="ARBA" id="ARBA00022840"/>
    </source>
</evidence>
<keyword evidence="7" id="KW-0460">Magnesium</keyword>
<organism evidence="11 12">
    <name type="scientific">Candidatus Roizmanbacteria bacterium CG11_big_fil_rev_8_21_14_0_20_35_14</name>
    <dbReference type="NCBI Taxonomy" id="1974855"/>
    <lineage>
        <taxon>Bacteria</taxon>
        <taxon>Candidatus Roizmaniibacteriota</taxon>
    </lineage>
</organism>
<name>A0A2H0KMF0_9BACT</name>
<dbReference type="GO" id="GO:0003723">
    <property type="term" value="F:RNA binding"/>
    <property type="evidence" value="ECO:0007669"/>
    <property type="project" value="InterPro"/>
</dbReference>
<dbReference type="GO" id="GO:0006432">
    <property type="term" value="P:phenylalanyl-tRNA aminoacylation"/>
    <property type="evidence" value="ECO:0007669"/>
    <property type="project" value="InterPro"/>
</dbReference>
<dbReference type="SUPFAM" id="SSF55681">
    <property type="entry name" value="Class II aaRS and biotin synthetases"/>
    <property type="match status" value="1"/>
</dbReference>
<proteinExistence type="predicted"/>
<dbReference type="Gene3D" id="3.30.56.10">
    <property type="match status" value="2"/>
</dbReference>
<dbReference type="Gene3D" id="3.30.930.10">
    <property type="entry name" value="Bira Bifunctional Protein, Domain 2"/>
    <property type="match status" value="1"/>
</dbReference>
<evidence type="ECO:0000256" key="3">
    <source>
        <dbReference type="ARBA" id="ARBA00022598"/>
    </source>
</evidence>
<keyword evidence="6" id="KW-0067">ATP-binding</keyword>
<evidence type="ECO:0000256" key="9">
    <source>
        <dbReference type="ARBA" id="ARBA00023146"/>
    </source>
</evidence>
<dbReference type="Pfam" id="PF17759">
    <property type="entry name" value="tRNA_synthFbeta"/>
    <property type="match status" value="1"/>
</dbReference>
<evidence type="ECO:0000313" key="12">
    <source>
        <dbReference type="Proteomes" id="UP000229570"/>
    </source>
</evidence>
<dbReference type="Pfam" id="PF03484">
    <property type="entry name" value="B5"/>
    <property type="match status" value="1"/>
</dbReference>
<dbReference type="SUPFAM" id="SSF46955">
    <property type="entry name" value="Putative DNA-binding domain"/>
    <property type="match status" value="2"/>
</dbReference>
<keyword evidence="5" id="KW-0547">Nucleotide-binding</keyword>
<keyword evidence="8" id="KW-0648">Protein biosynthesis</keyword>
<dbReference type="InterPro" id="IPR045864">
    <property type="entry name" value="aa-tRNA-synth_II/BPL/LPL"/>
</dbReference>
<dbReference type="AlphaFoldDB" id="A0A2H0KMF0"/>
<dbReference type="GO" id="GO:0009328">
    <property type="term" value="C:phenylalanine-tRNA ligase complex"/>
    <property type="evidence" value="ECO:0007669"/>
    <property type="project" value="TreeGrafter"/>
</dbReference>
<sequence length="633" mass="73425">MNIKITHNWLLEYLDTDATPYEIQKYLSLCGPSIESVTKIGNDFVYDIEVISNRIDYASLIGIAREAATILPMFGKKAKLKKDYLTYDRGIDNNSHLKLEIIDPENLCPRKLAIIMDVEIGDSPKYIKERLENCGIRSLNNLIDTTNYVMLEVGYPAHVFDYDRVKTGKIFIRKAKKGEKITTLDKKNYLLNSNDIIFDDGTGRIIDLPGIMGLDNSVVTEKTKKIIFWIETNDPKAIRRTSMRLGIRTAAASMNEKNPDSEVAKMTFLKGIELYKKIANGKIVSPLYDTAPEPEKQKMLSMKYEIFDKLIGVKIERDKINNILRNLGFEIASSSFDKFRTPRNDKQQSLSVKIPSYRKYDISIPEDLVEEVARIYGYHKLPNNLPPPANVQQPQELEKLFTITSKIKYFLKHLGLTETVNYSMISKELIEELNLNIRDHLRLANTISNEIEYMRISLLPSLYKNLKDNTGRKDIMRFFEISKVYYPKKNDLPNEVYKLGIGVNTDYFDLKGIVEVLYKELNIESDLKEKIINKDIFYLVELDLDFLIKNYQMIAPYKQINPYAVIKLDKTFTISPHITYEVIRQKAFLSKLLQKMDMVSLYENKLTLRFYYSSPNRNITEEEAKTELDRVIH</sequence>
<dbReference type="InterPro" id="IPR041616">
    <property type="entry name" value="PheRS_beta_core"/>
</dbReference>
<dbReference type="InterPro" id="IPR005146">
    <property type="entry name" value="B3/B4_tRNA-bd"/>
</dbReference>
<dbReference type="SMART" id="SM00873">
    <property type="entry name" value="B3_4"/>
    <property type="match status" value="1"/>
</dbReference>
<protein>
    <recommendedName>
        <fullName evidence="2">phenylalanine--tRNA ligase</fullName>
        <ecNumber evidence="2">6.1.1.20</ecNumber>
    </recommendedName>
</protein>